<organism evidence="1 2">
    <name type="scientific">Rhodomicrobium udaipurense</name>
    <dbReference type="NCBI Taxonomy" id="1202716"/>
    <lineage>
        <taxon>Bacteria</taxon>
        <taxon>Pseudomonadati</taxon>
        <taxon>Pseudomonadota</taxon>
        <taxon>Alphaproteobacteria</taxon>
        <taxon>Hyphomicrobiales</taxon>
        <taxon>Hyphomicrobiaceae</taxon>
        <taxon>Rhodomicrobium</taxon>
    </lineage>
</organism>
<protein>
    <submittedName>
        <fullName evidence="1">Uncharacterized protein</fullName>
    </submittedName>
</protein>
<dbReference type="RefSeq" id="WP_037239254.1">
    <property type="nucleotide sequence ID" value="NZ_JAEMUK010000012.1"/>
</dbReference>
<dbReference type="EMBL" id="JAEMUK010000012">
    <property type="protein sequence ID" value="MBJ7543258.1"/>
    <property type="molecule type" value="Genomic_DNA"/>
</dbReference>
<gene>
    <name evidence="1" type="ORF">JDN41_06785</name>
</gene>
<keyword evidence="2" id="KW-1185">Reference proteome</keyword>
<evidence type="ECO:0000313" key="2">
    <source>
        <dbReference type="Proteomes" id="UP000623250"/>
    </source>
</evidence>
<dbReference type="Proteomes" id="UP000623250">
    <property type="component" value="Unassembled WGS sequence"/>
</dbReference>
<comment type="caution">
    <text evidence="1">The sequence shown here is derived from an EMBL/GenBank/DDBJ whole genome shotgun (WGS) entry which is preliminary data.</text>
</comment>
<sequence>MTAFAAIDAIAATAVDATFGELVRIMPMRTGKYSAGGADPDRQERDLYAILTEDHGLQRTDGDRIGGNFGVNLEAGPIRVSLPKAAFASRADWPREKDRIQALDREGQPIYEIARDPLPDNASRLVLHCTRLKKA</sequence>
<dbReference type="AlphaFoldDB" id="A0A8I1G9Z4"/>
<name>A0A8I1G9Z4_9HYPH</name>
<evidence type="ECO:0000313" key="1">
    <source>
        <dbReference type="EMBL" id="MBJ7543258.1"/>
    </source>
</evidence>
<accession>A0A8I1G9Z4</accession>
<proteinExistence type="predicted"/>
<reference evidence="1 2" key="1">
    <citation type="submission" date="2020-12" db="EMBL/GenBank/DDBJ databases">
        <title>Revised draft genomes of Rhodomicrobium vannielii ATCC 17100 and Rhodomicrobium udaipurense JA643.</title>
        <authorList>
            <person name="Conners E.M."/>
            <person name="Davenport E.J."/>
            <person name="Bose A."/>
        </authorList>
    </citation>
    <scope>NUCLEOTIDE SEQUENCE [LARGE SCALE GENOMIC DNA]</scope>
    <source>
        <strain evidence="1 2">JA643</strain>
    </source>
</reference>